<dbReference type="EMBL" id="FQZX01000002">
    <property type="protein sequence ID" value="SHK38269.1"/>
    <property type="molecule type" value="Genomic_DNA"/>
</dbReference>
<dbReference type="OrthoDB" id="1357554at2"/>
<feature type="transmembrane region" description="Helical" evidence="1">
    <location>
        <begin position="121"/>
        <end position="139"/>
    </location>
</feature>
<organism evidence="2 3">
    <name type="scientific">Maribacter aquivivus</name>
    <dbReference type="NCBI Taxonomy" id="228958"/>
    <lineage>
        <taxon>Bacteria</taxon>
        <taxon>Pseudomonadati</taxon>
        <taxon>Bacteroidota</taxon>
        <taxon>Flavobacteriia</taxon>
        <taxon>Flavobacteriales</taxon>
        <taxon>Flavobacteriaceae</taxon>
        <taxon>Maribacter</taxon>
    </lineage>
</organism>
<gene>
    <name evidence="2" type="ORF">SAMN04488007_2910</name>
</gene>
<evidence type="ECO:0000313" key="3">
    <source>
        <dbReference type="Proteomes" id="UP000184314"/>
    </source>
</evidence>
<dbReference type="AlphaFoldDB" id="A0A1M6S100"/>
<evidence type="ECO:0000313" key="2">
    <source>
        <dbReference type="EMBL" id="SHK38269.1"/>
    </source>
</evidence>
<reference evidence="3" key="1">
    <citation type="submission" date="2016-11" db="EMBL/GenBank/DDBJ databases">
        <authorList>
            <person name="Varghese N."/>
            <person name="Submissions S."/>
        </authorList>
    </citation>
    <scope>NUCLEOTIDE SEQUENCE [LARGE SCALE GENOMIC DNA]</scope>
    <source>
        <strain evidence="3">DSM 16478</strain>
    </source>
</reference>
<feature type="transmembrane region" description="Helical" evidence="1">
    <location>
        <begin position="90"/>
        <end position="109"/>
    </location>
</feature>
<name>A0A1M6S100_9FLAO</name>
<dbReference type="STRING" id="228958.SAMN04488007_2910"/>
<accession>A0A1M6S100</accession>
<dbReference type="Proteomes" id="UP000184314">
    <property type="component" value="Unassembled WGS sequence"/>
</dbReference>
<keyword evidence="1" id="KW-0472">Membrane</keyword>
<sequence length="190" mass="22496">MIESLHFISEILRVDIIIAFGFYSIAFFLVRYFSKHKEFLNDFDRTAIKVVIFSGIVFGILWIFRLFISYVEIENEMDKIAFIQRLTGKYSFGIWLQPLFWVLLSQLLWYKRIAKNLFSRVLLSLIFLVSFEMMVIITTSLHRDYLPSDWSFGLNIGQVMIGITGKVLVFVFIVCIIHLLLNWKKNEMKI</sequence>
<evidence type="ECO:0000256" key="1">
    <source>
        <dbReference type="SAM" id="Phobius"/>
    </source>
</evidence>
<feature type="transmembrane region" description="Helical" evidence="1">
    <location>
        <begin position="46"/>
        <end position="70"/>
    </location>
</feature>
<dbReference type="RefSeq" id="WP_073245355.1">
    <property type="nucleotide sequence ID" value="NZ_FQZX01000002.1"/>
</dbReference>
<keyword evidence="1" id="KW-1133">Transmembrane helix</keyword>
<proteinExistence type="predicted"/>
<keyword evidence="1" id="KW-0812">Transmembrane</keyword>
<protein>
    <submittedName>
        <fullName evidence="2">Uncharacterized protein</fullName>
    </submittedName>
</protein>
<feature type="transmembrane region" description="Helical" evidence="1">
    <location>
        <begin position="159"/>
        <end position="181"/>
    </location>
</feature>
<feature type="transmembrane region" description="Helical" evidence="1">
    <location>
        <begin position="12"/>
        <end position="34"/>
    </location>
</feature>
<keyword evidence="3" id="KW-1185">Reference proteome</keyword>